<reference evidence="3" key="1">
    <citation type="submission" date="2016-10" db="EMBL/GenBank/DDBJ databases">
        <authorList>
            <person name="See-Too W.S."/>
        </authorList>
    </citation>
    <scope>NUCLEOTIDE SEQUENCE</scope>
    <source>
        <strain evidence="3">DSM 14505</strain>
    </source>
</reference>
<accession>A0ABN4RBI1</accession>
<feature type="region of interest" description="Disordered" evidence="1">
    <location>
        <begin position="179"/>
        <end position="203"/>
    </location>
</feature>
<protein>
    <recommendedName>
        <fullName evidence="5">DUF4398 domain-containing protein</fullName>
    </recommendedName>
</protein>
<proteinExistence type="predicted"/>
<dbReference type="PROSITE" id="PS51257">
    <property type="entry name" value="PROKAR_LIPOPROTEIN"/>
    <property type="match status" value="1"/>
</dbReference>
<keyword evidence="2" id="KW-0732">Signal</keyword>
<gene>
    <name evidence="3" type="ORF">BBH88_03340</name>
</gene>
<evidence type="ECO:0000256" key="1">
    <source>
        <dbReference type="SAM" id="MobiDB-lite"/>
    </source>
</evidence>
<feature type="chain" id="PRO_5045745922" description="DUF4398 domain-containing protein" evidence="2">
    <location>
        <begin position="24"/>
        <end position="327"/>
    </location>
</feature>
<evidence type="ECO:0000313" key="4">
    <source>
        <dbReference type="Proteomes" id="UP000092661"/>
    </source>
</evidence>
<sequence length="327" mass="37039">MRKLLISSLFVFILLAGCSNDEAYNNAVHKGLDYIASEEYQKAESAFELAIDEKSNDKKATALLDQTVYHQEAIKAMEEGNLDIATEKAEKVINTEDGSSALVKKSKDIVASIEDLETTLAELTEGYEAALKQFENKEYKEANKTVDNILKHESEQLIFEPIKKDVKKLQEDIKSALDSEKKVAEEEKVEQEEIAKEKTATEERPAKYDLELNPNQEGFYNGVRYSGESGTAGPDETHTVEDARAMGYEVVVITRPANSDLPLIEGLDKPYDFNRFMEYSIVTHVEGRTFEMDGEYLEFLYTAINEHQDSFIAFFQDESGFVFDMSY</sequence>
<dbReference type="InterPro" id="IPR011990">
    <property type="entry name" value="TPR-like_helical_dom_sf"/>
</dbReference>
<evidence type="ECO:0000313" key="3">
    <source>
        <dbReference type="EMBL" id="ANU09410.1"/>
    </source>
</evidence>
<evidence type="ECO:0008006" key="5">
    <source>
        <dbReference type="Google" id="ProtNLM"/>
    </source>
</evidence>
<keyword evidence="4" id="KW-1185">Reference proteome</keyword>
<dbReference type="SUPFAM" id="SSF48452">
    <property type="entry name" value="TPR-like"/>
    <property type="match status" value="1"/>
</dbReference>
<dbReference type="EMBL" id="CP016534">
    <property type="protein sequence ID" value="ANU09410.1"/>
    <property type="molecule type" value="Genomic_DNA"/>
</dbReference>
<name>A0ABN4RBI1_9BACL</name>
<organism evidence="3 4">
    <name type="scientific">Planococcus antarcticus DSM 14505</name>
    <dbReference type="NCBI Taxonomy" id="1185653"/>
    <lineage>
        <taxon>Bacteria</taxon>
        <taxon>Bacillati</taxon>
        <taxon>Bacillota</taxon>
        <taxon>Bacilli</taxon>
        <taxon>Bacillales</taxon>
        <taxon>Caryophanaceae</taxon>
        <taxon>Planococcus</taxon>
    </lineage>
</organism>
<feature type="signal peptide" evidence="2">
    <location>
        <begin position="1"/>
        <end position="23"/>
    </location>
</feature>
<dbReference type="Proteomes" id="UP000092661">
    <property type="component" value="Chromosome"/>
</dbReference>
<evidence type="ECO:0000256" key="2">
    <source>
        <dbReference type="SAM" id="SignalP"/>
    </source>
</evidence>
<dbReference type="RefSeq" id="WP_065536354.1">
    <property type="nucleotide sequence ID" value="NZ_CP016534.2"/>
</dbReference>